<feature type="compositionally biased region" description="Basic and acidic residues" evidence="1">
    <location>
        <begin position="32"/>
        <end position="50"/>
    </location>
</feature>
<dbReference type="AlphaFoldDB" id="A0A151HPH8"/>
<protein>
    <submittedName>
        <fullName evidence="2">PUB domain-containing protein</fullName>
    </submittedName>
</protein>
<dbReference type="VEuPathDB" id="ToxoDB:TGPRC2_271380A"/>
<accession>A0A151HPH8</accession>
<gene>
    <name evidence="2" type="ORF">TGPRC2_271380A</name>
</gene>
<feature type="region of interest" description="Disordered" evidence="1">
    <location>
        <begin position="1"/>
        <end position="89"/>
    </location>
</feature>
<proteinExistence type="predicted"/>
<evidence type="ECO:0000313" key="2">
    <source>
        <dbReference type="EMBL" id="KYK71154.1"/>
    </source>
</evidence>
<feature type="non-terminal residue" evidence="2">
    <location>
        <position position="175"/>
    </location>
</feature>
<comment type="caution">
    <text evidence="2">The sequence shown here is derived from an EMBL/GenBank/DDBJ whole genome shotgun (WGS) entry which is preliminary data.</text>
</comment>
<sequence>MGQSCTRQRGLGACRGEEEASRTSGPQAAFESPREKNCACDAAKAREHKSSCSSEQRAGAERDTFKAGADSVKDMSNSGGAPPASRLLEGEKQLNTRKKWKPASPSLVYCLINSLADRHLAVVFDCREREKYEVNHLHYAICPWRSSHDVAVVLEYFEKHGTPLVTNADLFKQRK</sequence>
<organism evidence="2 3">
    <name type="scientific">Toxoplasma gondii TgCatPRC2</name>
    <dbReference type="NCBI Taxonomy" id="1130821"/>
    <lineage>
        <taxon>Eukaryota</taxon>
        <taxon>Sar</taxon>
        <taxon>Alveolata</taxon>
        <taxon>Apicomplexa</taxon>
        <taxon>Conoidasida</taxon>
        <taxon>Coccidia</taxon>
        <taxon>Eucoccidiorida</taxon>
        <taxon>Eimeriorina</taxon>
        <taxon>Sarcocystidae</taxon>
        <taxon>Toxoplasma</taxon>
    </lineage>
</organism>
<evidence type="ECO:0000256" key="1">
    <source>
        <dbReference type="SAM" id="MobiDB-lite"/>
    </source>
</evidence>
<dbReference type="Proteomes" id="UP000075225">
    <property type="component" value="Unassembled WGS sequence"/>
</dbReference>
<reference evidence="3" key="1">
    <citation type="submission" date="2016-03" db="EMBL/GenBank/DDBJ databases">
        <authorList>
            <person name="Sibley D."/>
            <person name="Venepally P."/>
            <person name="Karamycheva S."/>
            <person name="Hadjithomas M."/>
            <person name="Khan A."/>
            <person name="Brunk B."/>
            <person name="Roos D."/>
            <person name="Caler E."/>
            <person name="Lorenzi H."/>
        </authorList>
    </citation>
    <scope>NUCLEOTIDE SEQUENCE [LARGE SCALE GENOMIC DNA]</scope>
    <source>
        <strain evidence="3">TgCatPRC2</strain>
    </source>
</reference>
<dbReference type="EMBL" id="AHZP02000346">
    <property type="protein sequence ID" value="KYK71154.1"/>
    <property type="molecule type" value="Genomic_DNA"/>
</dbReference>
<name>A0A151HPH8_TOXGO</name>
<evidence type="ECO:0000313" key="3">
    <source>
        <dbReference type="Proteomes" id="UP000075225"/>
    </source>
</evidence>